<sequence>MRIVYHLGAHFTDEERLLKCLLKNREVLAEHGIVVPGPKRYRNLLRDTAIQLKGSAASRDTQALILDKIMEEDVADRMILSWDSFLSLAPWALDGTLYPAAGERVRAFSQIFPEIEAEFHLAIRNPATFLPALLAKLPNKTYDDFIGKADIYQLHWSEVVQRILTLNPGTPLTIWCDEDTPLIWPEVLRAVAGLPEDVVLEGENELLATLMSGEGLSRLQSYLESHPPASTMQWRKIVSAFLDKFALPDRINTEVSMPGWTEATVEELTALYEEDVYRIAHMPGVQFIAP</sequence>
<dbReference type="RefSeq" id="WP_380071488.1">
    <property type="nucleotide sequence ID" value="NZ_JBHRTO010000001.1"/>
</dbReference>
<evidence type="ECO:0000313" key="1">
    <source>
        <dbReference type="EMBL" id="MFC3179865.1"/>
    </source>
</evidence>
<dbReference type="EMBL" id="JBHRTO010000001">
    <property type="protein sequence ID" value="MFC3179865.1"/>
    <property type="molecule type" value="Genomic_DNA"/>
</dbReference>
<name>A0ABV7IWQ0_9RHOB</name>
<keyword evidence="2" id="KW-1185">Reference proteome</keyword>
<protein>
    <recommendedName>
        <fullName evidence="3">DUF1835 domain-containing protein</fullName>
    </recommendedName>
</protein>
<comment type="caution">
    <text evidence="1">The sequence shown here is derived from an EMBL/GenBank/DDBJ whole genome shotgun (WGS) entry which is preliminary data.</text>
</comment>
<reference evidence="2" key="1">
    <citation type="journal article" date="2019" name="Int. J. Syst. Evol. Microbiol.">
        <title>The Global Catalogue of Microorganisms (GCM) 10K type strain sequencing project: providing services to taxonomists for standard genome sequencing and annotation.</title>
        <authorList>
            <consortium name="The Broad Institute Genomics Platform"/>
            <consortium name="The Broad Institute Genome Sequencing Center for Infectious Disease"/>
            <person name="Wu L."/>
            <person name="Ma J."/>
        </authorList>
    </citation>
    <scope>NUCLEOTIDE SEQUENCE [LARGE SCALE GENOMIC DNA]</scope>
    <source>
        <strain evidence="2">KCTC 52039</strain>
    </source>
</reference>
<organism evidence="1 2">
    <name type="scientific">Cypionkella sinensis</name>
    <dbReference type="NCBI Taxonomy" id="1756043"/>
    <lineage>
        <taxon>Bacteria</taxon>
        <taxon>Pseudomonadati</taxon>
        <taxon>Pseudomonadota</taxon>
        <taxon>Alphaproteobacteria</taxon>
        <taxon>Rhodobacterales</taxon>
        <taxon>Paracoccaceae</taxon>
        <taxon>Cypionkella</taxon>
    </lineage>
</organism>
<gene>
    <name evidence="1" type="ORF">ACFOGH_02590</name>
</gene>
<evidence type="ECO:0008006" key="3">
    <source>
        <dbReference type="Google" id="ProtNLM"/>
    </source>
</evidence>
<accession>A0ABV7IWQ0</accession>
<evidence type="ECO:0000313" key="2">
    <source>
        <dbReference type="Proteomes" id="UP001595547"/>
    </source>
</evidence>
<dbReference type="Proteomes" id="UP001595547">
    <property type="component" value="Unassembled WGS sequence"/>
</dbReference>
<proteinExistence type="predicted"/>